<evidence type="ECO:0000256" key="4">
    <source>
        <dbReference type="ARBA" id="ARBA00022679"/>
    </source>
</evidence>
<dbReference type="CDD" id="cd00156">
    <property type="entry name" value="REC"/>
    <property type="match status" value="1"/>
</dbReference>
<dbReference type="InterPro" id="IPR013655">
    <property type="entry name" value="PAS_fold_3"/>
</dbReference>
<comment type="catalytic activity">
    <reaction evidence="1">
        <text>ATP + protein L-histidine = ADP + protein N-phospho-L-histidine.</text>
        <dbReference type="EC" id="2.7.13.3"/>
    </reaction>
</comment>
<dbReference type="SMART" id="SM00086">
    <property type="entry name" value="PAC"/>
    <property type="match status" value="1"/>
</dbReference>
<dbReference type="InterPro" id="IPR000014">
    <property type="entry name" value="PAS"/>
</dbReference>
<dbReference type="PROSITE" id="PS50110">
    <property type="entry name" value="RESPONSE_REGULATORY"/>
    <property type="match status" value="1"/>
</dbReference>
<dbReference type="InterPro" id="IPR036097">
    <property type="entry name" value="HisK_dim/P_sf"/>
</dbReference>
<keyword evidence="7" id="KW-0175">Coiled coil</keyword>
<dbReference type="Gene3D" id="3.30.565.10">
    <property type="entry name" value="Histidine kinase-like ATPase, C-terminal domain"/>
    <property type="match status" value="1"/>
</dbReference>
<dbReference type="Pfam" id="PF02518">
    <property type="entry name" value="HATPase_c"/>
    <property type="match status" value="1"/>
</dbReference>
<evidence type="ECO:0000256" key="2">
    <source>
        <dbReference type="ARBA" id="ARBA00012438"/>
    </source>
</evidence>
<feature type="domain" description="Response regulatory" evidence="9">
    <location>
        <begin position="21"/>
        <end position="137"/>
    </location>
</feature>
<feature type="domain" description="Histidine kinase" evidence="8">
    <location>
        <begin position="302"/>
        <end position="517"/>
    </location>
</feature>
<keyword evidence="5" id="KW-0418">Kinase</keyword>
<feature type="domain" description="PAC" evidence="11">
    <location>
        <begin position="232"/>
        <end position="284"/>
    </location>
</feature>
<dbReference type="PRINTS" id="PR00344">
    <property type="entry name" value="BCTRLSENSOR"/>
</dbReference>
<evidence type="ECO:0000259" key="11">
    <source>
        <dbReference type="PROSITE" id="PS50113"/>
    </source>
</evidence>
<sequence length="532" mass="59122">MSATLGALEVLPTLTTGQPLSVLLLEDSALDAELIIAQFEEGGLAIEAERVDNQADFTRALARCRFDIILSDYNIPGFDGLSALTAARLACPDTPFLFVSGALGEERAIELLKRGATDYVLKDRLERLVPCVKRALREAEGELRRKRTEEALRKSEERYELALRATSDAIWDWDMETDTLLWRGGAVEQVFGYSPEELGPDVGGWSRRIHPQDRERVLASLERAKESREEHWQEEYRFLFKDGTWAHVADRGYIVREAGGKPVRMVGAMQDISERKRAEEERQRLLDEAHQRAEFEQQLIGIVSHDLRNPLSAILTAAALMLRREDTQPWQAKTAARIVSAAERAHRMIRDLLDFTQARMGGGIPVRPVPCDAHELTQHVVDEARTAHPERDIQVSRSGDGQGRWDSDRIAQVLANILGNALKYSPEGSPVWVESQGGEAEVVLRVRNAGDPITPELLPRLFEPLTRGSGRLERSDRSIGLGLYIVRQLVLAHGGTVEVQSTAADGTTFTVRLPRVPPATSVETSGAVSRAG</sequence>
<evidence type="ECO:0000259" key="8">
    <source>
        <dbReference type="PROSITE" id="PS50109"/>
    </source>
</evidence>
<dbReference type="InterPro" id="IPR035965">
    <property type="entry name" value="PAS-like_dom_sf"/>
</dbReference>
<dbReference type="SMART" id="SM00448">
    <property type="entry name" value="REC"/>
    <property type="match status" value="1"/>
</dbReference>
<dbReference type="InterPro" id="IPR036890">
    <property type="entry name" value="HATPase_C_sf"/>
</dbReference>
<feature type="coiled-coil region" evidence="7">
    <location>
        <begin position="268"/>
        <end position="298"/>
    </location>
</feature>
<dbReference type="SUPFAM" id="SSF52172">
    <property type="entry name" value="CheY-like"/>
    <property type="match status" value="1"/>
</dbReference>
<feature type="modified residue" description="4-aspartylphosphate" evidence="6">
    <location>
        <position position="72"/>
    </location>
</feature>
<dbReference type="SUPFAM" id="SSF55874">
    <property type="entry name" value="ATPase domain of HSP90 chaperone/DNA topoisomerase II/histidine kinase"/>
    <property type="match status" value="1"/>
</dbReference>
<dbReference type="Gene3D" id="3.30.450.20">
    <property type="entry name" value="PAS domain"/>
    <property type="match status" value="1"/>
</dbReference>
<dbReference type="EMBL" id="CP043494">
    <property type="protein sequence ID" value="WNG43081.1"/>
    <property type="molecule type" value="Genomic_DNA"/>
</dbReference>
<dbReference type="Proteomes" id="UP001611383">
    <property type="component" value="Chromosome"/>
</dbReference>
<dbReference type="CDD" id="cd00075">
    <property type="entry name" value="HATPase"/>
    <property type="match status" value="1"/>
</dbReference>
<dbReference type="SMART" id="SM00388">
    <property type="entry name" value="HisKA"/>
    <property type="match status" value="1"/>
</dbReference>
<dbReference type="Pfam" id="PF00512">
    <property type="entry name" value="HisKA"/>
    <property type="match status" value="1"/>
</dbReference>
<reference evidence="12 13" key="1">
    <citation type="submission" date="2019-08" db="EMBL/GenBank/DDBJ databases">
        <title>Archangium and Cystobacter genomes.</title>
        <authorList>
            <person name="Chen I.-C.K."/>
            <person name="Wielgoss S."/>
        </authorList>
    </citation>
    <scope>NUCLEOTIDE SEQUENCE [LARGE SCALE GENOMIC DNA]</scope>
    <source>
        <strain evidence="12 13">Cbm 6</strain>
    </source>
</reference>
<dbReference type="InterPro" id="IPR005467">
    <property type="entry name" value="His_kinase_dom"/>
</dbReference>
<dbReference type="Gene3D" id="3.40.50.2300">
    <property type="match status" value="1"/>
</dbReference>
<dbReference type="InterPro" id="IPR001610">
    <property type="entry name" value="PAC"/>
</dbReference>
<dbReference type="CDD" id="cd00130">
    <property type="entry name" value="PAS"/>
    <property type="match status" value="1"/>
</dbReference>
<dbReference type="PANTHER" id="PTHR43047:SF66">
    <property type="entry name" value="HISKA"/>
    <property type="match status" value="1"/>
</dbReference>
<accession>A0ABY9WH05</accession>
<evidence type="ECO:0000256" key="1">
    <source>
        <dbReference type="ARBA" id="ARBA00000085"/>
    </source>
</evidence>
<dbReference type="InterPro" id="IPR003594">
    <property type="entry name" value="HATPase_dom"/>
</dbReference>
<keyword evidence="3 6" id="KW-0597">Phosphoprotein</keyword>
<dbReference type="Gene3D" id="1.10.287.130">
    <property type="match status" value="1"/>
</dbReference>
<dbReference type="InterPro" id="IPR000700">
    <property type="entry name" value="PAS-assoc_C"/>
</dbReference>
<dbReference type="InterPro" id="IPR004358">
    <property type="entry name" value="Sig_transdc_His_kin-like_C"/>
</dbReference>
<dbReference type="Pfam" id="PF00072">
    <property type="entry name" value="Response_reg"/>
    <property type="match status" value="1"/>
</dbReference>
<evidence type="ECO:0000256" key="3">
    <source>
        <dbReference type="ARBA" id="ARBA00022553"/>
    </source>
</evidence>
<feature type="domain" description="PAS" evidence="10">
    <location>
        <begin position="155"/>
        <end position="228"/>
    </location>
</feature>
<dbReference type="SUPFAM" id="SSF55785">
    <property type="entry name" value="PYP-like sensor domain (PAS domain)"/>
    <property type="match status" value="1"/>
</dbReference>
<evidence type="ECO:0000256" key="7">
    <source>
        <dbReference type="SAM" id="Coils"/>
    </source>
</evidence>
<dbReference type="PROSITE" id="PS50113">
    <property type="entry name" value="PAC"/>
    <property type="match status" value="1"/>
</dbReference>
<proteinExistence type="predicted"/>
<dbReference type="SMART" id="SM00091">
    <property type="entry name" value="PAS"/>
    <property type="match status" value="1"/>
</dbReference>
<dbReference type="PANTHER" id="PTHR43047">
    <property type="entry name" value="TWO-COMPONENT HISTIDINE PROTEIN KINASE"/>
    <property type="match status" value="1"/>
</dbReference>
<dbReference type="SUPFAM" id="SSF47384">
    <property type="entry name" value="Homodimeric domain of signal transducing histidine kinase"/>
    <property type="match status" value="1"/>
</dbReference>
<keyword evidence="4" id="KW-0808">Transferase</keyword>
<dbReference type="PROSITE" id="PS50109">
    <property type="entry name" value="HIS_KIN"/>
    <property type="match status" value="1"/>
</dbReference>
<dbReference type="InterPro" id="IPR003661">
    <property type="entry name" value="HisK_dim/P_dom"/>
</dbReference>
<dbReference type="CDD" id="cd00082">
    <property type="entry name" value="HisKA"/>
    <property type="match status" value="1"/>
</dbReference>
<dbReference type="Pfam" id="PF08447">
    <property type="entry name" value="PAS_3"/>
    <property type="match status" value="1"/>
</dbReference>
<dbReference type="EC" id="2.7.13.3" evidence="2"/>
<evidence type="ECO:0000256" key="5">
    <source>
        <dbReference type="ARBA" id="ARBA00022777"/>
    </source>
</evidence>
<protein>
    <recommendedName>
        <fullName evidence="2">histidine kinase</fullName>
        <ecNumber evidence="2">2.7.13.3</ecNumber>
    </recommendedName>
</protein>
<evidence type="ECO:0000313" key="12">
    <source>
        <dbReference type="EMBL" id="WNG43081.1"/>
    </source>
</evidence>
<feature type="coiled-coil region" evidence="7">
    <location>
        <begin position="122"/>
        <end position="165"/>
    </location>
</feature>
<dbReference type="NCBIfam" id="TIGR00229">
    <property type="entry name" value="sensory_box"/>
    <property type="match status" value="1"/>
</dbReference>
<gene>
    <name evidence="12" type="ORF">F0U60_02455</name>
</gene>
<dbReference type="InterPro" id="IPR001789">
    <property type="entry name" value="Sig_transdc_resp-reg_receiver"/>
</dbReference>
<keyword evidence="13" id="KW-1185">Reference proteome</keyword>
<dbReference type="SMART" id="SM00387">
    <property type="entry name" value="HATPase_c"/>
    <property type="match status" value="1"/>
</dbReference>
<dbReference type="PROSITE" id="PS50112">
    <property type="entry name" value="PAS"/>
    <property type="match status" value="1"/>
</dbReference>
<dbReference type="RefSeq" id="WP_395813509.1">
    <property type="nucleotide sequence ID" value="NZ_CP043494.1"/>
</dbReference>
<dbReference type="InterPro" id="IPR011006">
    <property type="entry name" value="CheY-like_superfamily"/>
</dbReference>
<evidence type="ECO:0000256" key="6">
    <source>
        <dbReference type="PROSITE-ProRule" id="PRU00169"/>
    </source>
</evidence>
<evidence type="ECO:0000259" key="10">
    <source>
        <dbReference type="PROSITE" id="PS50112"/>
    </source>
</evidence>
<evidence type="ECO:0000313" key="13">
    <source>
        <dbReference type="Proteomes" id="UP001611383"/>
    </source>
</evidence>
<evidence type="ECO:0000259" key="9">
    <source>
        <dbReference type="PROSITE" id="PS50110"/>
    </source>
</evidence>
<organism evidence="12 13">
    <name type="scientific">Archangium minus</name>
    <dbReference type="NCBI Taxonomy" id="83450"/>
    <lineage>
        <taxon>Bacteria</taxon>
        <taxon>Pseudomonadati</taxon>
        <taxon>Myxococcota</taxon>
        <taxon>Myxococcia</taxon>
        <taxon>Myxococcales</taxon>
        <taxon>Cystobacterineae</taxon>
        <taxon>Archangiaceae</taxon>
        <taxon>Archangium</taxon>
    </lineage>
</organism>
<name>A0ABY9WH05_9BACT</name>